<gene>
    <name evidence="16" type="ORF">SPRG_09244</name>
</gene>
<dbReference type="OMA" id="QERDASC"/>
<evidence type="ECO:0000256" key="14">
    <source>
        <dbReference type="ARBA" id="ARBA00049244"/>
    </source>
</evidence>
<proteinExistence type="inferred from homology"/>
<dbReference type="PROSITE" id="PS50173">
    <property type="entry name" value="UMUC"/>
    <property type="match status" value="1"/>
</dbReference>
<protein>
    <recommendedName>
        <fullName evidence="3">DNA polymerase kappa</fullName>
        <ecNumber evidence="2">2.7.7.7</ecNumber>
    </recommendedName>
</protein>
<dbReference type="EMBL" id="KK583235">
    <property type="protein sequence ID" value="KDO25102.1"/>
    <property type="molecule type" value="Genomic_DNA"/>
</dbReference>
<dbReference type="KEGG" id="spar:SPRG_09244"/>
<evidence type="ECO:0000256" key="3">
    <source>
        <dbReference type="ARBA" id="ARBA00016178"/>
    </source>
</evidence>
<dbReference type="InterPro" id="IPR036775">
    <property type="entry name" value="DNA_pol_Y-fam_lit_finger_sf"/>
</dbReference>
<dbReference type="SUPFAM" id="SSF56672">
    <property type="entry name" value="DNA/RNA polymerases"/>
    <property type="match status" value="1"/>
</dbReference>
<evidence type="ECO:0000256" key="2">
    <source>
        <dbReference type="ARBA" id="ARBA00012417"/>
    </source>
</evidence>
<dbReference type="Pfam" id="PF11798">
    <property type="entry name" value="IMS_HHH"/>
    <property type="match status" value="1"/>
</dbReference>
<evidence type="ECO:0000256" key="5">
    <source>
        <dbReference type="ARBA" id="ARBA00022695"/>
    </source>
</evidence>
<dbReference type="NCBIfam" id="NF002677">
    <property type="entry name" value="PRK02406.1"/>
    <property type="match status" value="1"/>
</dbReference>
<keyword evidence="6" id="KW-0235">DNA replication</keyword>
<dbReference type="Gene3D" id="1.10.150.810">
    <property type="match status" value="1"/>
</dbReference>
<sequence>MADHLFVFANNKAGMDGVDRSKVNETIYELSKDSAFFKNSLEKDAKTDARIAELRRRLESKRRHDLHETVDALVADLEAKRCLSRVHVVVDMDMFFAAVEMRDRPELAHVPMAVGGMGMISTANYEARKFGVRAAMPGFIGKKLCPELVFVPPDMAKYAAVAEVTRRIFAEYDPQFAAASMDEAYLDITDVCLARGAVDTASMEAAAAAVTAEMRQRILETTKLTASAGIATNAKLAKVCSDINKPNGQFTRDALVKFIENLPIRKLGGIGKVREKELAALGIHTGLDLFNARYDVFHIHSETTARWLLEISMGVYEGAGGDERKSVSRESTFTATASLPALKSICKDIVQHVKADLLSERVTGLCVTLKLKTEAFHVRTRAFTSKMSVEPTLLDLACMLLEREVRHDQKTIKPPPRYRLMGLRISKLQERDASCDVAATSQLRLEETLFKPPPEATCPVCASIVPRAQLQRHIQGCPAFVRCGCAHAIIIIIIIIATNEKKKRSFFPDPPILTSSRCPVCNEPTASNVLATHVEACVTSSPSSSKPLTPGETLTACPICGQSFESQSPAWMNRHIEACLTTERPMPQPPPTAARHRVLCAARRWTRRVPRP</sequence>
<evidence type="ECO:0000313" key="16">
    <source>
        <dbReference type="EMBL" id="KDO25102.1"/>
    </source>
</evidence>
<keyword evidence="9" id="KW-0863">Zinc-finger</keyword>
<dbReference type="Gene3D" id="3.30.1490.100">
    <property type="entry name" value="DNA polymerase, Y-family, little finger domain"/>
    <property type="match status" value="1"/>
</dbReference>
<dbReference type="InterPro" id="IPR006642">
    <property type="entry name" value="Rad18_UBZ4"/>
</dbReference>
<dbReference type="AlphaFoldDB" id="A0A067CE67"/>
<dbReference type="PANTHER" id="PTHR11076:SF33">
    <property type="entry name" value="DNA POLYMERASE KAPPA"/>
    <property type="match status" value="1"/>
</dbReference>
<keyword evidence="12" id="KW-0239">DNA-directed DNA polymerase</keyword>
<dbReference type="PANTHER" id="PTHR11076">
    <property type="entry name" value="DNA REPAIR POLYMERASE UMUC / TRANSFERASE FAMILY MEMBER"/>
    <property type="match status" value="1"/>
</dbReference>
<dbReference type="STRING" id="695850.A0A067CE67"/>
<dbReference type="GO" id="GO:0003684">
    <property type="term" value="F:damaged DNA binding"/>
    <property type="evidence" value="ECO:0007669"/>
    <property type="project" value="InterPro"/>
</dbReference>
<dbReference type="GO" id="GO:0006281">
    <property type="term" value="P:DNA repair"/>
    <property type="evidence" value="ECO:0007669"/>
    <property type="project" value="UniProtKB-KW"/>
</dbReference>
<keyword evidence="17" id="KW-1185">Reference proteome</keyword>
<dbReference type="RefSeq" id="XP_012204175.1">
    <property type="nucleotide sequence ID" value="XM_012348785.1"/>
</dbReference>
<accession>A0A067CE67</accession>
<comment type="similarity">
    <text evidence="1">Belongs to the DNA polymerase type-Y family.</text>
</comment>
<dbReference type="EC" id="2.7.7.7" evidence="2"/>
<keyword evidence="8" id="KW-0227">DNA damage</keyword>
<organism evidence="16 17">
    <name type="scientific">Saprolegnia parasitica (strain CBS 223.65)</name>
    <dbReference type="NCBI Taxonomy" id="695850"/>
    <lineage>
        <taxon>Eukaryota</taxon>
        <taxon>Sar</taxon>
        <taxon>Stramenopiles</taxon>
        <taxon>Oomycota</taxon>
        <taxon>Saprolegniomycetes</taxon>
        <taxon>Saprolegniales</taxon>
        <taxon>Saprolegniaceae</taxon>
        <taxon>Saprolegnia</taxon>
    </lineage>
</organism>
<keyword evidence="13" id="KW-0234">DNA repair</keyword>
<keyword evidence="10" id="KW-0862">Zinc</keyword>
<dbReference type="Gene3D" id="1.10.150.20">
    <property type="entry name" value="5' to 3' exonuclease, C-terminal subdomain"/>
    <property type="match status" value="1"/>
</dbReference>
<dbReference type="InterPro" id="IPR017961">
    <property type="entry name" value="DNA_pol_Y-fam_little_finger"/>
</dbReference>
<dbReference type="GO" id="GO:0008270">
    <property type="term" value="F:zinc ion binding"/>
    <property type="evidence" value="ECO:0007669"/>
    <property type="project" value="UniProtKB-KW"/>
</dbReference>
<evidence type="ECO:0000256" key="9">
    <source>
        <dbReference type="ARBA" id="ARBA00022771"/>
    </source>
</evidence>
<dbReference type="VEuPathDB" id="FungiDB:SPRG_09244"/>
<evidence type="ECO:0000256" key="10">
    <source>
        <dbReference type="ARBA" id="ARBA00022833"/>
    </source>
</evidence>
<dbReference type="InterPro" id="IPR024728">
    <property type="entry name" value="PolY_HhH_motif"/>
</dbReference>
<dbReference type="CDD" id="cd03586">
    <property type="entry name" value="PolY_Pol_IV_kappa"/>
    <property type="match status" value="1"/>
</dbReference>
<dbReference type="FunFam" id="3.30.1490.100:FF:000004">
    <property type="entry name" value="DNA polymerase IV"/>
    <property type="match status" value="1"/>
</dbReference>
<comment type="catalytic activity">
    <reaction evidence="14">
        <text>DNA(n) + a 2'-deoxyribonucleoside 5'-triphosphate = DNA(n+1) + diphosphate</text>
        <dbReference type="Rhea" id="RHEA:22508"/>
        <dbReference type="Rhea" id="RHEA-COMP:17339"/>
        <dbReference type="Rhea" id="RHEA-COMP:17340"/>
        <dbReference type="ChEBI" id="CHEBI:33019"/>
        <dbReference type="ChEBI" id="CHEBI:61560"/>
        <dbReference type="ChEBI" id="CHEBI:173112"/>
        <dbReference type="EC" id="2.7.7.7"/>
    </reaction>
</comment>
<dbReference type="Gene3D" id="3.40.1170.60">
    <property type="match status" value="1"/>
</dbReference>
<dbReference type="GO" id="GO:0005634">
    <property type="term" value="C:nucleus"/>
    <property type="evidence" value="ECO:0007669"/>
    <property type="project" value="TreeGrafter"/>
</dbReference>
<dbReference type="Proteomes" id="UP000030745">
    <property type="component" value="Unassembled WGS sequence"/>
</dbReference>
<evidence type="ECO:0000256" key="8">
    <source>
        <dbReference type="ARBA" id="ARBA00022763"/>
    </source>
</evidence>
<evidence type="ECO:0000256" key="4">
    <source>
        <dbReference type="ARBA" id="ARBA00022679"/>
    </source>
</evidence>
<dbReference type="Pfam" id="PF00817">
    <property type="entry name" value="IMS"/>
    <property type="match status" value="1"/>
</dbReference>
<keyword evidence="5" id="KW-0548">Nucleotidyltransferase</keyword>
<evidence type="ECO:0000256" key="13">
    <source>
        <dbReference type="ARBA" id="ARBA00023204"/>
    </source>
</evidence>
<evidence type="ECO:0000256" key="11">
    <source>
        <dbReference type="ARBA" id="ARBA00022842"/>
    </source>
</evidence>
<keyword evidence="11" id="KW-0460">Magnesium</keyword>
<dbReference type="Gene3D" id="3.30.70.270">
    <property type="match status" value="1"/>
</dbReference>
<evidence type="ECO:0000313" key="17">
    <source>
        <dbReference type="Proteomes" id="UP000030745"/>
    </source>
</evidence>
<dbReference type="InterPro" id="IPR043128">
    <property type="entry name" value="Rev_trsase/Diguanyl_cyclase"/>
</dbReference>
<name>A0A067CE67_SAPPC</name>
<dbReference type="GeneID" id="24131427"/>
<evidence type="ECO:0000256" key="12">
    <source>
        <dbReference type="ARBA" id="ARBA00022932"/>
    </source>
</evidence>
<evidence type="ECO:0000256" key="7">
    <source>
        <dbReference type="ARBA" id="ARBA00022723"/>
    </source>
</evidence>
<dbReference type="SUPFAM" id="SSF100879">
    <property type="entry name" value="Lesion bypass DNA polymerase (Y-family), little finger domain"/>
    <property type="match status" value="1"/>
</dbReference>
<dbReference type="GO" id="GO:0003887">
    <property type="term" value="F:DNA-directed DNA polymerase activity"/>
    <property type="evidence" value="ECO:0007669"/>
    <property type="project" value="UniProtKB-KW"/>
</dbReference>
<dbReference type="InterPro" id="IPR001126">
    <property type="entry name" value="UmuC"/>
</dbReference>
<dbReference type="Pfam" id="PF11799">
    <property type="entry name" value="IMS_C"/>
    <property type="match status" value="1"/>
</dbReference>
<dbReference type="GO" id="GO:0006260">
    <property type="term" value="P:DNA replication"/>
    <property type="evidence" value="ECO:0007669"/>
    <property type="project" value="UniProtKB-KW"/>
</dbReference>
<dbReference type="InterPro" id="IPR050116">
    <property type="entry name" value="DNA_polymerase-Y"/>
</dbReference>
<dbReference type="InterPro" id="IPR022880">
    <property type="entry name" value="DNApol_IV"/>
</dbReference>
<dbReference type="Gene3D" id="3.30.160.60">
    <property type="entry name" value="Classic Zinc Finger"/>
    <property type="match status" value="1"/>
</dbReference>
<dbReference type="FunFam" id="3.40.1170.60:FF:000002">
    <property type="entry name" value="Polymerase (DNA directed) kappa"/>
    <property type="match status" value="1"/>
</dbReference>
<evidence type="ECO:0000256" key="6">
    <source>
        <dbReference type="ARBA" id="ARBA00022705"/>
    </source>
</evidence>
<feature type="domain" description="UmuC" evidence="15">
    <location>
        <begin position="87"/>
        <end position="271"/>
    </location>
</feature>
<keyword evidence="7" id="KW-0479">Metal-binding</keyword>
<dbReference type="SMART" id="SM00734">
    <property type="entry name" value="ZnF_Rad18"/>
    <property type="match status" value="2"/>
</dbReference>
<dbReference type="FunFam" id="1.10.150.810:FF:000003">
    <property type="entry name" value="DNA polymerase kappa subunit"/>
    <property type="match status" value="1"/>
</dbReference>
<evidence type="ECO:0000259" key="15">
    <source>
        <dbReference type="PROSITE" id="PS50173"/>
    </source>
</evidence>
<keyword evidence="4" id="KW-0808">Transferase</keyword>
<evidence type="ECO:0000256" key="1">
    <source>
        <dbReference type="ARBA" id="ARBA00010945"/>
    </source>
</evidence>
<dbReference type="InterPro" id="IPR043502">
    <property type="entry name" value="DNA/RNA_pol_sf"/>
</dbReference>
<dbReference type="OrthoDB" id="1747274at2759"/>
<dbReference type="GO" id="GO:0042276">
    <property type="term" value="P:error-prone translesion synthesis"/>
    <property type="evidence" value="ECO:0007669"/>
    <property type="project" value="TreeGrafter"/>
</dbReference>
<reference evidence="16 17" key="1">
    <citation type="journal article" date="2013" name="PLoS Genet.">
        <title>Distinctive expansion of potential virulence genes in the genome of the oomycete fish pathogen Saprolegnia parasitica.</title>
        <authorList>
            <person name="Jiang R.H."/>
            <person name="de Bruijn I."/>
            <person name="Haas B.J."/>
            <person name="Belmonte R."/>
            <person name="Lobach L."/>
            <person name="Christie J."/>
            <person name="van den Ackerveken G."/>
            <person name="Bottin A."/>
            <person name="Bulone V."/>
            <person name="Diaz-Moreno S.M."/>
            <person name="Dumas B."/>
            <person name="Fan L."/>
            <person name="Gaulin E."/>
            <person name="Govers F."/>
            <person name="Grenville-Briggs L.J."/>
            <person name="Horner N.R."/>
            <person name="Levin J.Z."/>
            <person name="Mammella M."/>
            <person name="Meijer H.J."/>
            <person name="Morris P."/>
            <person name="Nusbaum C."/>
            <person name="Oome S."/>
            <person name="Phillips A.J."/>
            <person name="van Rooyen D."/>
            <person name="Rzeszutek E."/>
            <person name="Saraiva M."/>
            <person name="Secombes C.J."/>
            <person name="Seidl M.F."/>
            <person name="Snel B."/>
            <person name="Stassen J.H."/>
            <person name="Sykes S."/>
            <person name="Tripathy S."/>
            <person name="van den Berg H."/>
            <person name="Vega-Arreguin J.C."/>
            <person name="Wawra S."/>
            <person name="Young S.K."/>
            <person name="Zeng Q."/>
            <person name="Dieguez-Uribeondo J."/>
            <person name="Russ C."/>
            <person name="Tyler B.M."/>
            <person name="van West P."/>
        </authorList>
    </citation>
    <scope>NUCLEOTIDE SEQUENCE [LARGE SCALE GENOMIC DNA]</scope>
    <source>
        <strain evidence="16 17">CBS 223.65</strain>
    </source>
</reference>